<keyword evidence="2" id="KW-1185">Reference proteome</keyword>
<accession>A0ABP9FQI4</accession>
<dbReference type="EMBL" id="BAABJI010000002">
    <property type="protein sequence ID" value="GAA4911690.1"/>
    <property type="molecule type" value="Genomic_DNA"/>
</dbReference>
<evidence type="ECO:0000313" key="1">
    <source>
        <dbReference type="EMBL" id="GAA4911690.1"/>
    </source>
</evidence>
<reference evidence="2" key="1">
    <citation type="journal article" date="2019" name="Int. J. Syst. Evol. Microbiol.">
        <title>The Global Catalogue of Microorganisms (GCM) 10K type strain sequencing project: providing services to taxonomists for standard genome sequencing and annotation.</title>
        <authorList>
            <consortium name="The Broad Institute Genomics Platform"/>
            <consortium name="The Broad Institute Genome Sequencing Center for Infectious Disease"/>
            <person name="Wu L."/>
            <person name="Ma J."/>
        </authorList>
    </citation>
    <scope>NUCLEOTIDE SEQUENCE [LARGE SCALE GENOMIC DNA]</scope>
    <source>
        <strain evidence="2">JCM 18283</strain>
    </source>
</reference>
<name>A0ABP9FQI4_9SPHI</name>
<protein>
    <submittedName>
        <fullName evidence="1">Uncharacterized protein</fullName>
    </submittedName>
</protein>
<dbReference type="Proteomes" id="UP001501436">
    <property type="component" value="Unassembled WGS sequence"/>
</dbReference>
<gene>
    <name evidence="1" type="ORF">GCM10023313_13300</name>
</gene>
<evidence type="ECO:0000313" key="2">
    <source>
        <dbReference type="Proteomes" id="UP001501436"/>
    </source>
</evidence>
<dbReference type="RefSeq" id="WP_345330187.1">
    <property type="nucleotide sequence ID" value="NZ_BAABJI010000002.1"/>
</dbReference>
<proteinExistence type="predicted"/>
<comment type="caution">
    <text evidence="1">The sequence shown here is derived from an EMBL/GenBank/DDBJ whole genome shotgun (WGS) entry which is preliminary data.</text>
</comment>
<sequence>MDVDFSLSLEMTGRELQQKAGRIKRPATLNKILKEALTDHHSQITDDKCPMPNKPVQIR</sequence>
<organism evidence="1 2">
    <name type="scientific">Mucilaginibacter defluvii</name>
    <dbReference type="NCBI Taxonomy" id="1196019"/>
    <lineage>
        <taxon>Bacteria</taxon>
        <taxon>Pseudomonadati</taxon>
        <taxon>Bacteroidota</taxon>
        <taxon>Sphingobacteriia</taxon>
        <taxon>Sphingobacteriales</taxon>
        <taxon>Sphingobacteriaceae</taxon>
        <taxon>Mucilaginibacter</taxon>
    </lineage>
</organism>